<name>A0A1F5SAT9_9BACT</name>
<feature type="transmembrane region" description="Helical" evidence="7">
    <location>
        <begin position="363"/>
        <end position="382"/>
    </location>
</feature>
<evidence type="ECO:0000256" key="7">
    <source>
        <dbReference type="SAM" id="Phobius"/>
    </source>
</evidence>
<feature type="transmembrane region" description="Helical" evidence="7">
    <location>
        <begin position="264"/>
        <end position="289"/>
    </location>
</feature>
<feature type="domain" description="MacB-like periplasmic core" evidence="9">
    <location>
        <begin position="21"/>
        <end position="238"/>
    </location>
</feature>
<evidence type="ECO:0000256" key="1">
    <source>
        <dbReference type="ARBA" id="ARBA00004651"/>
    </source>
</evidence>
<dbReference type="STRING" id="1797989.A3H66_00205"/>
<evidence type="ECO:0000256" key="5">
    <source>
        <dbReference type="ARBA" id="ARBA00023136"/>
    </source>
</evidence>
<dbReference type="InterPro" id="IPR050250">
    <property type="entry name" value="Macrolide_Exporter_MacB"/>
</dbReference>
<dbReference type="GO" id="GO:0022857">
    <property type="term" value="F:transmembrane transporter activity"/>
    <property type="evidence" value="ECO:0007669"/>
    <property type="project" value="TreeGrafter"/>
</dbReference>
<feature type="domain" description="ABC3 transporter permease C-terminal" evidence="8">
    <location>
        <begin position="268"/>
        <end position="392"/>
    </location>
</feature>
<evidence type="ECO:0000313" key="10">
    <source>
        <dbReference type="EMBL" id="OGF23840.1"/>
    </source>
</evidence>
<dbReference type="PANTHER" id="PTHR30572">
    <property type="entry name" value="MEMBRANE COMPONENT OF TRANSPORTER-RELATED"/>
    <property type="match status" value="1"/>
</dbReference>
<protein>
    <recommendedName>
        <fullName evidence="12">ABC3 transporter permease protein domain-containing protein</fullName>
    </recommendedName>
</protein>
<keyword evidence="4 7" id="KW-1133">Transmembrane helix</keyword>
<dbReference type="AlphaFoldDB" id="A0A1F5SAT9"/>
<reference evidence="10 11" key="1">
    <citation type="journal article" date="2016" name="Nat. Commun.">
        <title>Thousands of microbial genomes shed light on interconnected biogeochemical processes in an aquifer system.</title>
        <authorList>
            <person name="Anantharaman K."/>
            <person name="Brown C.T."/>
            <person name="Hug L.A."/>
            <person name="Sharon I."/>
            <person name="Castelle C.J."/>
            <person name="Probst A.J."/>
            <person name="Thomas B.C."/>
            <person name="Singh A."/>
            <person name="Wilkins M.J."/>
            <person name="Karaoz U."/>
            <person name="Brodie E.L."/>
            <person name="Williams K.H."/>
            <person name="Hubbard S.S."/>
            <person name="Banfield J.F."/>
        </authorList>
    </citation>
    <scope>NUCLEOTIDE SEQUENCE [LARGE SCALE GENOMIC DNA]</scope>
</reference>
<proteinExistence type="inferred from homology"/>
<evidence type="ECO:0000256" key="4">
    <source>
        <dbReference type="ARBA" id="ARBA00022989"/>
    </source>
</evidence>
<comment type="similarity">
    <text evidence="6">Belongs to the ABC-4 integral membrane protein family.</text>
</comment>
<accession>A0A1F5SAT9</accession>
<feature type="transmembrane region" description="Helical" evidence="7">
    <location>
        <begin position="21"/>
        <end position="45"/>
    </location>
</feature>
<dbReference type="InterPro" id="IPR025857">
    <property type="entry name" value="MacB_PCD"/>
</dbReference>
<keyword evidence="5 7" id="KW-0472">Membrane</keyword>
<evidence type="ECO:0000313" key="11">
    <source>
        <dbReference type="Proteomes" id="UP000178783"/>
    </source>
</evidence>
<evidence type="ECO:0000256" key="2">
    <source>
        <dbReference type="ARBA" id="ARBA00022475"/>
    </source>
</evidence>
<evidence type="ECO:0000259" key="8">
    <source>
        <dbReference type="Pfam" id="PF02687"/>
    </source>
</evidence>
<feature type="transmembrane region" description="Helical" evidence="7">
    <location>
        <begin position="310"/>
        <end position="343"/>
    </location>
</feature>
<dbReference type="InterPro" id="IPR003838">
    <property type="entry name" value="ABC3_permease_C"/>
</dbReference>
<dbReference type="Pfam" id="PF12704">
    <property type="entry name" value="MacB_PCD"/>
    <property type="match status" value="1"/>
</dbReference>
<organism evidence="10 11">
    <name type="scientific">Candidatus Falkowbacteria bacterium RIFCSPLOWO2_02_FULL_45_21</name>
    <dbReference type="NCBI Taxonomy" id="1797989"/>
    <lineage>
        <taxon>Bacteria</taxon>
        <taxon>Candidatus Falkowiibacteriota</taxon>
    </lineage>
</organism>
<keyword evidence="3 7" id="KW-0812">Transmembrane</keyword>
<evidence type="ECO:0000259" key="9">
    <source>
        <dbReference type="Pfam" id="PF12704"/>
    </source>
</evidence>
<dbReference type="GO" id="GO:0005886">
    <property type="term" value="C:plasma membrane"/>
    <property type="evidence" value="ECO:0007669"/>
    <property type="project" value="UniProtKB-SubCell"/>
</dbReference>
<dbReference type="PANTHER" id="PTHR30572:SF4">
    <property type="entry name" value="ABC TRANSPORTER PERMEASE YTRF"/>
    <property type="match status" value="1"/>
</dbReference>
<dbReference type="Pfam" id="PF02687">
    <property type="entry name" value="FtsX"/>
    <property type="match status" value="1"/>
</dbReference>
<evidence type="ECO:0000256" key="3">
    <source>
        <dbReference type="ARBA" id="ARBA00022692"/>
    </source>
</evidence>
<evidence type="ECO:0008006" key="12">
    <source>
        <dbReference type="Google" id="ProtNLM"/>
    </source>
</evidence>
<comment type="subcellular location">
    <subcellularLocation>
        <location evidence="1">Cell membrane</location>
        <topology evidence="1">Multi-pass membrane protein</topology>
    </subcellularLocation>
</comment>
<evidence type="ECO:0000256" key="6">
    <source>
        <dbReference type="ARBA" id="ARBA00038076"/>
    </source>
</evidence>
<keyword evidence="2" id="KW-1003">Cell membrane</keyword>
<gene>
    <name evidence="10" type="ORF">A3H66_00205</name>
</gene>
<dbReference type="EMBL" id="MFFW01000049">
    <property type="protein sequence ID" value="OGF23840.1"/>
    <property type="molecule type" value="Genomic_DNA"/>
</dbReference>
<sequence>MGFWNLLKFSTRMFKARTSRTLLTILGMGVGIGAILFLVALGFGIQKTLLETITTADSLLTLDVYPGESGPAVSRAEINDIKAMPGVDFISPVFEITARLKYGGLVSEAKITAIDENFLNLEGLKVISGGQPGDRPGGAIISSALAKLFEKTPAAMLGESITIAFAPGEAGGEVGGGAGEAGAANEVSYKITGLVEKKDTIVYVDQRTLSGVFPAIAFSQLKVKCASSRAMADVRSNLAGRGFIVSALTDVINQVEKTFSVVRIILGFFGAIALMVSAIGMFNTMVVTLMERTEEIGIMKSIGASDYDILWMFVFESTIMGLLGGLAGMMLGYGAGAAVNLLFNFLAEKMGGYAISLFYFPGWFLFFILLAATLVGFFTGLIPARKASKTDPLEALRYK</sequence>
<comment type="caution">
    <text evidence="10">The sequence shown here is derived from an EMBL/GenBank/DDBJ whole genome shotgun (WGS) entry which is preliminary data.</text>
</comment>
<dbReference type="Proteomes" id="UP000178783">
    <property type="component" value="Unassembled WGS sequence"/>
</dbReference>